<accession>A0ABW9FA68</accession>
<keyword evidence="3" id="KW-1185">Reference proteome</keyword>
<dbReference type="RefSeq" id="WP_420162986.1">
    <property type="nucleotide sequence ID" value="NZ_JBDLNV010000001.1"/>
</dbReference>
<dbReference type="Proteomes" id="UP001629745">
    <property type="component" value="Unassembled WGS sequence"/>
</dbReference>
<name>A0ABW9FA68_9NOCA</name>
<comment type="caution">
    <text evidence="2">The sequence shown here is derived from an EMBL/GenBank/DDBJ whole genome shotgun (WGS) entry which is preliminary data.</text>
</comment>
<gene>
    <name evidence="2" type="ORF">ABEU20_000985</name>
</gene>
<protein>
    <submittedName>
        <fullName evidence="2">Uncharacterized protein</fullName>
    </submittedName>
</protein>
<dbReference type="EMBL" id="JBDLNV010000001">
    <property type="protein sequence ID" value="MFM1722431.1"/>
    <property type="molecule type" value="Genomic_DNA"/>
</dbReference>
<organism evidence="2 3">
    <name type="scientific">Rhodococcus parequi</name>
    <dbReference type="NCBI Taxonomy" id="3137122"/>
    <lineage>
        <taxon>Bacteria</taxon>
        <taxon>Bacillati</taxon>
        <taxon>Actinomycetota</taxon>
        <taxon>Actinomycetes</taxon>
        <taxon>Mycobacteriales</taxon>
        <taxon>Nocardiaceae</taxon>
        <taxon>Rhodococcus</taxon>
    </lineage>
</organism>
<reference evidence="2 3" key="1">
    <citation type="submission" date="2023-11" db="EMBL/GenBank/DDBJ databases">
        <authorList>
            <person name="Val-Calvo J."/>
            <person name="Scortti M."/>
            <person name="Vazquez-Boland J."/>
        </authorList>
    </citation>
    <scope>NUCLEOTIDE SEQUENCE [LARGE SCALE GENOMIC DNA]</scope>
    <source>
        <strain evidence="2 3">PAM 2766</strain>
    </source>
</reference>
<feature type="region of interest" description="Disordered" evidence="1">
    <location>
        <begin position="1"/>
        <end position="62"/>
    </location>
</feature>
<feature type="compositionally biased region" description="Low complexity" evidence="1">
    <location>
        <begin position="1"/>
        <end position="11"/>
    </location>
</feature>
<sequence length="62" mass="6691">MTEAEGAGAEWETADVRYPQPSPLESWWRRVMSCGPNPKAKGPAPEKQSSTSEGDPDTDAAE</sequence>
<evidence type="ECO:0000256" key="1">
    <source>
        <dbReference type="SAM" id="MobiDB-lite"/>
    </source>
</evidence>
<evidence type="ECO:0000313" key="2">
    <source>
        <dbReference type="EMBL" id="MFM1722431.1"/>
    </source>
</evidence>
<proteinExistence type="predicted"/>
<evidence type="ECO:0000313" key="3">
    <source>
        <dbReference type="Proteomes" id="UP001629745"/>
    </source>
</evidence>